<dbReference type="InterPro" id="IPR050483">
    <property type="entry name" value="CoA-transferase_III_domain"/>
</dbReference>
<dbReference type="Gene3D" id="3.40.50.10540">
    <property type="entry name" value="Crotonobetainyl-coa:carnitine coa-transferase, domain 1"/>
    <property type="match status" value="1"/>
</dbReference>
<dbReference type="InterPro" id="IPR003673">
    <property type="entry name" value="CoA-Trfase_fam_III"/>
</dbReference>
<sequence length="374" mass="40542">MSGALDGVLVISVEQAVAAPYCAARLADAGARVIKIERPEGDFARGYDHHVHGQSAYFVFLNRGKESVCLDFKQPGDLALLQRMIAKADVLIQNLAPGAASRAGFGAADMRARHPRLITVDISGYGDFGPYRERRAYDLLVQAESGLASITGSPHAPGRVGISATDIGTGMYAHAAILEALLARARTGQGRHIDVSLFSSMAEWMAIPLMSWEYDSYDWPRLGLTHPFIAPYGIYPTGDEVPILISIQNDKEWLRLCTGVLDRPDMVKDPRFATNAARNAVRDETNAIVSEVFRRHTWDTITARLDAAQIAYARVSALRDLATHPQVRRTTIATDQGMVSLPSLAATVDGAVQPLAKVPALGEHTAKVRAEFAA</sequence>
<dbReference type="AlphaFoldDB" id="A0A5C8P940"/>
<dbReference type="OrthoDB" id="9781472at2"/>
<evidence type="ECO:0000256" key="1">
    <source>
        <dbReference type="ARBA" id="ARBA00022679"/>
    </source>
</evidence>
<name>A0A5C8P940_9HYPH</name>
<dbReference type="GO" id="GO:0008410">
    <property type="term" value="F:CoA-transferase activity"/>
    <property type="evidence" value="ECO:0007669"/>
    <property type="project" value="TreeGrafter"/>
</dbReference>
<keyword evidence="3" id="KW-1185">Reference proteome</keyword>
<evidence type="ECO:0000313" key="2">
    <source>
        <dbReference type="EMBL" id="TXL70280.1"/>
    </source>
</evidence>
<dbReference type="PANTHER" id="PTHR48207:SF3">
    <property type="entry name" value="SUCCINATE--HYDROXYMETHYLGLUTARATE COA-TRANSFERASE"/>
    <property type="match status" value="1"/>
</dbReference>
<dbReference type="Gene3D" id="3.30.1540.10">
    <property type="entry name" value="formyl-coa transferase, domain 3"/>
    <property type="match status" value="1"/>
</dbReference>
<comment type="caution">
    <text evidence="2">The sequence shown here is derived from an EMBL/GenBank/DDBJ whole genome shotgun (WGS) entry which is preliminary data.</text>
</comment>
<protein>
    <submittedName>
        <fullName evidence="2">CoA transferase</fullName>
    </submittedName>
</protein>
<keyword evidence="1 2" id="KW-0808">Transferase</keyword>
<gene>
    <name evidence="2" type="ORF">FHP25_35245</name>
</gene>
<dbReference type="InterPro" id="IPR023606">
    <property type="entry name" value="CoA-Trfase_III_dom_1_sf"/>
</dbReference>
<dbReference type="Pfam" id="PF02515">
    <property type="entry name" value="CoA_transf_3"/>
    <property type="match status" value="1"/>
</dbReference>
<dbReference type="PANTHER" id="PTHR48207">
    <property type="entry name" value="SUCCINATE--HYDROXYMETHYLGLUTARATE COA-TRANSFERASE"/>
    <property type="match status" value="1"/>
</dbReference>
<proteinExistence type="predicted"/>
<dbReference type="InterPro" id="IPR044855">
    <property type="entry name" value="CoA-Trfase_III_dom3_sf"/>
</dbReference>
<accession>A0A5C8P940</accession>
<dbReference type="Proteomes" id="UP000321638">
    <property type="component" value="Unassembled WGS sequence"/>
</dbReference>
<dbReference type="RefSeq" id="WP_147851698.1">
    <property type="nucleotide sequence ID" value="NZ_VDUZ01000062.1"/>
</dbReference>
<dbReference type="SUPFAM" id="SSF89796">
    <property type="entry name" value="CoA-transferase family III (CaiB/BaiF)"/>
    <property type="match status" value="1"/>
</dbReference>
<evidence type="ECO:0000313" key="3">
    <source>
        <dbReference type="Proteomes" id="UP000321638"/>
    </source>
</evidence>
<dbReference type="EMBL" id="VDUZ01000062">
    <property type="protein sequence ID" value="TXL70280.1"/>
    <property type="molecule type" value="Genomic_DNA"/>
</dbReference>
<organism evidence="2 3">
    <name type="scientific">Vineibacter terrae</name>
    <dbReference type="NCBI Taxonomy" id="2586908"/>
    <lineage>
        <taxon>Bacteria</taxon>
        <taxon>Pseudomonadati</taxon>
        <taxon>Pseudomonadota</taxon>
        <taxon>Alphaproteobacteria</taxon>
        <taxon>Hyphomicrobiales</taxon>
        <taxon>Vineibacter</taxon>
    </lineage>
</organism>
<reference evidence="2 3" key="1">
    <citation type="submission" date="2019-06" db="EMBL/GenBank/DDBJ databases">
        <title>New taxonomy in bacterial strain CC-CFT640, isolated from vineyard.</title>
        <authorList>
            <person name="Lin S.-Y."/>
            <person name="Tsai C.-F."/>
            <person name="Young C.-C."/>
        </authorList>
    </citation>
    <scope>NUCLEOTIDE SEQUENCE [LARGE SCALE GENOMIC DNA]</scope>
    <source>
        <strain evidence="2 3">CC-CFT640</strain>
    </source>
</reference>